<proteinExistence type="predicted"/>
<feature type="signal peptide" evidence="1">
    <location>
        <begin position="1"/>
        <end position="22"/>
    </location>
</feature>
<protein>
    <submittedName>
        <fullName evidence="2">Uncharacterized protein</fullName>
    </submittedName>
</protein>
<evidence type="ECO:0000256" key="1">
    <source>
        <dbReference type="SAM" id="SignalP"/>
    </source>
</evidence>
<accession>A0ABT4RK48</accession>
<reference evidence="2" key="1">
    <citation type="submission" date="2022-10" db="EMBL/GenBank/DDBJ databases">
        <title>The WGS of Solirubrobacter sp. CPCC 204708.</title>
        <authorList>
            <person name="Jiang Z."/>
        </authorList>
    </citation>
    <scope>NUCLEOTIDE SEQUENCE</scope>
    <source>
        <strain evidence="2">CPCC 204708</strain>
    </source>
</reference>
<dbReference type="EMBL" id="JAPCID010000020">
    <property type="protein sequence ID" value="MDA0138929.1"/>
    <property type="molecule type" value="Genomic_DNA"/>
</dbReference>
<evidence type="ECO:0000313" key="3">
    <source>
        <dbReference type="Proteomes" id="UP001147700"/>
    </source>
</evidence>
<feature type="chain" id="PRO_5045288721" evidence="1">
    <location>
        <begin position="23"/>
        <end position="330"/>
    </location>
</feature>
<dbReference type="RefSeq" id="WP_202954475.1">
    <property type="nucleotide sequence ID" value="NZ_JAPCID010000020.1"/>
</dbReference>
<dbReference type="Gene3D" id="2.60.120.260">
    <property type="entry name" value="Galactose-binding domain-like"/>
    <property type="match status" value="1"/>
</dbReference>
<name>A0ABT4RK48_9ACTN</name>
<comment type="caution">
    <text evidence="2">The sequence shown here is derived from an EMBL/GenBank/DDBJ whole genome shotgun (WGS) entry which is preliminary data.</text>
</comment>
<sequence length="330" mass="34507">MKFAIALAAAAIAVVFAIRADAVEEAPDAALQLVEIEQQTPYLESYNSTIAVGNTTQSIIRRQGNSGGVVFSSQAYAQFENHNADGSRATFPVEVEEGALYGISIQFVKAPTHGIVQVAVDGRPLGQPVDLYAPALQRAEPVNVGTLALAEGKHTFTFTVTAKNEAATNYFAGIDLVILDTQAAVQPTPTAVATAEVGGEVPPTLSLTLDGTVGFDAFQPGVAREYTASTDAKVTSTAGDAMLSIADTGANPGHLVNGAYSLQQPLHARAGNSGDFFPLRAAPLRLYAYSAPVSGHSVPLQFRQAIGGNEPLRTGRYAKTLTFTLTTTNP</sequence>
<evidence type="ECO:0000313" key="2">
    <source>
        <dbReference type="EMBL" id="MDA0138929.1"/>
    </source>
</evidence>
<keyword evidence="3" id="KW-1185">Reference proteome</keyword>
<keyword evidence="1" id="KW-0732">Signal</keyword>
<dbReference type="CDD" id="cd02795">
    <property type="entry name" value="CBM6-CBM35-CBM36_like"/>
    <property type="match status" value="1"/>
</dbReference>
<dbReference type="Proteomes" id="UP001147700">
    <property type="component" value="Unassembled WGS sequence"/>
</dbReference>
<gene>
    <name evidence="2" type="ORF">OJ962_15610</name>
</gene>
<organism evidence="2 3">
    <name type="scientific">Solirubrobacter deserti</name>
    <dbReference type="NCBI Taxonomy" id="2282478"/>
    <lineage>
        <taxon>Bacteria</taxon>
        <taxon>Bacillati</taxon>
        <taxon>Actinomycetota</taxon>
        <taxon>Thermoleophilia</taxon>
        <taxon>Solirubrobacterales</taxon>
        <taxon>Solirubrobacteraceae</taxon>
        <taxon>Solirubrobacter</taxon>
    </lineage>
</organism>